<gene>
    <name evidence="2" type="ORF">MPEBLZ_01658</name>
</gene>
<feature type="domain" description="Guanylate cyclase" evidence="1">
    <location>
        <begin position="14"/>
        <end position="145"/>
    </location>
</feature>
<dbReference type="PATRIC" id="fig|1719120.3.peg.1802"/>
<dbReference type="PROSITE" id="PS50125">
    <property type="entry name" value="GUANYLATE_CYCLASE_2"/>
    <property type="match status" value="1"/>
</dbReference>
<dbReference type="InterPro" id="IPR001054">
    <property type="entry name" value="A/G_cyclase"/>
</dbReference>
<evidence type="ECO:0000313" key="2">
    <source>
        <dbReference type="EMBL" id="KPQ43784.1"/>
    </source>
</evidence>
<organism evidence="2 3">
    <name type="scientific">Candidatus Methanoperedens nitratireducens</name>
    <dbReference type="NCBI Taxonomy" id="1392998"/>
    <lineage>
        <taxon>Archaea</taxon>
        <taxon>Methanobacteriati</taxon>
        <taxon>Methanobacteriota</taxon>
        <taxon>Stenosarchaea group</taxon>
        <taxon>Methanomicrobia</taxon>
        <taxon>Methanosarcinales</taxon>
        <taxon>ANME-2 cluster</taxon>
        <taxon>Candidatus Methanoperedentaceae</taxon>
        <taxon>Candidatus Methanoperedens</taxon>
    </lineage>
</organism>
<sequence length="420" mass="48291">MTNDDEEMTIENKIVVSFDICSSSSIIEDLTLTNNLKALRNLLINMKEFMRKRPALDFEVYKFTGDGWILLFPENIQGNGLMSFLILLSSFFKEELTSSIIPLLESPPEIMGLTFGIDGGKLIKIVMNENKEYIGRPLNIACRLQSAIKDKDDHPENKILVSKHVFNRYLKSLKGYNPENVSRTLRNIRGGERYQCVMIPLPSSLVMQFPLQFESTFVKQPAAPKARYEDIIFFDKMLKIDPKNVSALNNKGTILNNSFKRYKDAIECFDKILEIYPKNVLALVNKSMALYNWGNDLLESAKMRVGKEKEELLIQSIEKYKLALSTKSDKYDAANNWGIALSELAKVKEGKEKEELLKKSIEKYELAFRIKPDFYQGIENSAMDLEELAKMKKGKEKEELLKQSIEKREMANEFKKKILA</sequence>
<proteinExistence type="predicted"/>
<dbReference type="InterPro" id="IPR011990">
    <property type="entry name" value="TPR-like_helical_dom_sf"/>
</dbReference>
<protein>
    <submittedName>
        <fullName evidence="2">TPR repeat protein</fullName>
    </submittedName>
</protein>
<dbReference type="PANTHER" id="PTHR45005:SF2">
    <property type="entry name" value="PROTEIN HLB1"/>
    <property type="match status" value="1"/>
</dbReference>
<dbReference type="GO" id="GO:0009190">
    <property type="term" value="P:cyclic nucleotide biosynthetic process"/>
    <property type="evidence" value="ECO:0007669"/>
    <property type="project" value="InterPro"/>
</dbReference>
<dbReference type="EMBL" id="LKCM01000128">
    <property type="protein sequence ID" value="KPQ43784.1"/>
    <property type="molecule type" value="Genomic_DNA"/>
</dbReference>
<dbReference type="SUPFAM" id="SSF55073">
    <property type="entry name" value="Nucleotide cyclase"/>
    <property type="match status" value="1"/>
</dbReference>
<dbReference type="PANTHER" id="PTHR45005">
    <property type="match status" value="1"/>
</dbReference>
<comment type="caution">
    <text evidence="2">The sequence shown here is derived from an EMBL/GenBank/DDBJ whole genome shotgun (WGS) entry which is preliminary data.</text>
</comment>
<dbReference type="InterPro" id="IPR053277">
    <property type="entry name" value="Endomembrane_traffic_mod"/>
</dbReference>
<reference evidence="2 3" key="1">
    <citation type="submission" date="2015-09" db="EMBL/GenBank/DDBJ databases">
        <title>A metagenomics-based metabolic model of nitrate-dependent anaerobic oxidation of methane by Methanoperedens-like archaea.</title>
        <authorList>
            <person name="Arshad A."/>
            <person name="Speth D.R."/>
            <person name="De Graaf R.M."/>
            <person name="Op Den Camp H.J."/>
            <person name="Jetten M.S."/>
            <person name="Welte C.U."/>
        </authorList>
    </citation>
    <scope>NUCLEOTIDE SEQUENCE [LARGE SCALE GENOMIC DNA]</scope>
</reference>
<evidence type="ECO:0000259" key="1">
    <source>
        <dbReference type="PROSITE" id="PS50125"/>
    </source>
</evidence>
<name>A0A0P8E0S3_9EURY</name>
<dbReference type="GO" id="GO:0035556">
    <property type="term" value="P:intracellular signal transduction"/>
    <property type="evidence" value="ECO:0007669"/>
    <property type="project" value="InterPro"/>
</dbReference>
<dbReference type="AlphaFoldDB" id="A0A0P8E0S3"/>
<dbReference type="Gene3D" id="1.25.40.10">
    <property type="entry name" value="Tetratricopeptide repeat domain"/>
    <property type="match status" value="2"/>
</dbReference>
<accession>A0A0P8E0S3</accession>
<dbReference type="Proteomes" id="UP000050360">
    <property type="component" value="Unassembled WGS sequence"/>
</dbReference>
<dbReference type="Gene3D" id="3.30.70.1230">
    <property type="entry name" value="Nucleotide cyclase"/>
    <property type="match status" value="1"/>
</dbReference>
<dbReference type="SUPFAM" id="SSF48439">
    <property type="entry name" value="Protein prenylyltransferase"/>
    <property type="match status" value="1"/>
</dbReference>
<evidence type="ECO:0000313" key="3">
    <source>
        <dbReference type="Proteomes" id="UP000050360"/>
    </source>
</evidence>
<dbReference type="InterPro" id="IPR029787">
    <property type="entry name" value="Nucleotide_cyclase"/>
</dbReference>